<dbReference type="Pfam" id="PF04255">
    <property type="entry name" value="DUF433"/>
    <property type="match status" value="1"/>
</dbReference>
<evidence type="ECO:0000313" key="1">
    <source>
        <dbReference type="EMBL" id="PTL35006.1"/>
    </source>
</evidence>
<reference evidence="1 2" key="1">
    <citation type="submission" date="2017-09" db="EMBL/GenBank/DDBJ databases">
        <title>Bloom of a denitrifying methanotroph, Candidatus Methylomirabilis limnetica, in a deep stratified lake.</title>
        <authorList>
            <person name="Graf J.S."/>
            <person name="Marchant H.K."/>
            <person name="Tienken D."/>
            <person name="Hach P.F."/>
            <person name="Brand A."/>
            <person name="Schubert C.J."/>
            <person name="Kuypers M.M."/>
            <person name="Milucka J."/>
        </authorList>
    </citation>
    <scope>NUCLEOTIDE SEQUENCE [LARGE SCALE GENOMIC DNA]</scope>
    <source>
        <strain evidence="1 2">Zug</strain>
    </source>
</reference>
<dbReference type="OrthoDB" id="9808242at2"/>
<dbReference type="PANTHER" id="PTHR34849">
    <property type="entry name" value="SSL5025 PROTEIN"/>
    <property type="match status" value="1"/>
</dbReference>
<keyword evidence="2" id="KW-1185">Reference proteome</keyword>
<dbReference type="RefSeq" id="WP_107563983.1">
    <property type="nucleotide sequence ID" value="NZ_NVQC01000036.1"/>
</dbReference>
<reference evidence="2" key="2">
    <citation type="journal article" date="2018" name="Environ. Microbiol.">
        <title>Bloom of a denitrifying methanotroph, 'Candidatus Methylomirabilis limnetica', in a deep stratified lake.</title>
        <authorList>
            <person name="Graf J.S."/>
            <person name="Mayr M.J."/>
            <person name="Marchant H.K."/>
            <person name="Tienken D."/>
            <person name="Hach P.F."/>
            <person name="Brand A."/>
            <person name="Schubert C.J."/>
            <person name="Kuypers M.M."/>
            <person name="Milucka J."/>
        </authorList>
    </citation>
    <scope>NUCLEOTIDE SEQUENCE [LARGE SCALE GENOMIC DNA]</scope>
    <source>
        <strain evidence="2">Zug</strain>
    </source>
</reference>
<dbReference type="EMBL" id="NVQC01000036">
    <property type="protein sequence ID" value="PTL35006.1"/>
    <property type="molecule type" value="Genomic_DNA"/>
</dbReference>
<name>A0A2T4TV66_9BACT</name>
<sequence>MEDRISVDPKVCSGKPCIRGTRIMVKNILGMLAGGYTIEKVLEAYPDLTREDVAEALSYARQVIDEEKVVQRA</sequence>
<accession>A0A2T4TV66</accession>
<dbReference type="SUPFAM" id="SSF46689">
    <property type="entry name" value="Homeodomain-like"/>
    <property type="match status" value="1"/>
</dbReference>
<dbReference type="PANTHER" id="PTHR34849:SF3">
    <property type="entry name" value="SSR2962 PROTEIN"/>
    <property type="match status" value="1"/>
</dbReference>
<proteinExistence type="predicted"/>
<comment type="caution">
    <text evidence="1">The sequence shown here is derived from an EMBL/GenBank/DDBJ whole genome shotgun (WGS) entry which is preliminary data.</text>
</comment>
<dbReference type="InterPro" id="IPR007367">
    <property type="entry name" value="DUF433"/>
</dbReference>
<dbReference type="Proteomes" id="UP000241436">
    <property type="component" value="Unassembled WGS sequence"/>
</dbReference>
<gene>
    <name evidence="1" type="ORF">CLG94_12370</name>
</gene>
<protein>
    <submittedName>
        <fullName evidence="1">Antitoxin</fullName>
    </submittedName>
</protein>
<evidence type="ECO:0000313" key="2">
    <source>
        <dbReference type="Proteomes" id="UP000241436"/>
    </source>
</evidence>
<dbReference type="Gene3D" id="1.10.10.10">
    <property type="entry name" value="Winged helix-like DNA-binding domain superfamily/Winged helix DNA-binding domain"/>
    <property type="match status" value="1"/>
</dbReference>
<organism evidence="1 2">
    <name type="scientific">Candidatus Methylomirabilis limnetica</name>
    <dbReference type="NCBI Taxonomy" id="2033718"/>
    <lineage>
        <taxon>Bacteria</taxon>
        <taxon>Candidatus Methylomirabilota</taxon>
        <taxon>Candidatus Methylomirabilia</taxon>
        <taxon>Candidatus Methylomirabilales</taxon>
        <taxon>Candidatus Methylomirabilaceae</taxon>
        <taxon>Candidatus Methylomirabilis</taxon>
    </lineage>
</organism>
<dbReference type="InterPro" id="IPR009057">
    <property type="entry name" value="Homeodomain-like_sf"/>
</dbReference>
<dbReference type="AlphaFoldDB" id="A0A2T4TV66"/>
<dbReference type="InterPro" id="IPR036388">
    <property type="entry name" value="WH-like_DNA-bd_sf"/>
</dbReference>